<evidence type="ECO:0000259" key="8">
    <source>
        <dbReference type="Pfam" id="PF06886"/>
    </source>
</evidence>
<evidence type="ECO:0000256" key="7">
    <source>
        <dbReference type="SAM" id="MobiDB-lite"/>
    </source>
</evidence>
<evidence type="ECO:0000313" key="10">
    <source>
        <dbReference type="Proteomes" id="UP001341840"/>
    </source>
</evidence>
<evidence type="ECO:0000256" key="5">
    <source>
        <dbReference type="ARBA" id="ARBA00023212"/>
    </source>
</evidence>
<dbReference type="InterPro" id="IPR044806">
    <property type="entry name" value="WVD2/WDL1-4"/>
</dbReference>
<keyword evidence="6" id="KW-0175">Coiled coil</keyword>
<feature type="domain" description="TPX2 C-terminal" evidence="8">
    <location>
        <begin position="227"/>
        <end position="301"/>
    </location>
</feature>
<feature type="compositionally biased region" description="Basic residues" evidence="7">
    <location>
        <begin position="344"/>
        <end position="359"/>
    </location>
</feature>
<keyword evidence="3" id="KW-0963">Cytoplasm</keyword>
<comment type="subcellular location">
    <subcellularLocation>
        <location evidence="1">Cytoplasm</location>
        <location evidence="1">Cytoskeleton</location>
    </subcellularLocation>
</comment>
<dbReference type="PANTHER" id="PTHR46372:SF26">
    <property type="entry name" value="(WILD MALAYSIAN BANANA) HYPOTHETICAL PROTEIN"/>
    <property type="match status" value="1"/>
</dbReference>
<name>A0ABU6Q2W5_9FABA</name>
<dbReference type="Proteomes" id="UP001341840">
    <property type="component" value="Unassembled WGS sequence"/>
</dbReference>
<feature type="region of interest" description="Disordered" evidence="7">
    <location>
        <begin position="57"/>
        <end position="232"/>
    </location>
</feature>
<comment type="caution">
    <text evidence="9">The sequence shown here is derived from an EMBL/GenBank/DDBJ whole genome shotgun (WGS) entry which is preliminary data.</text>
</comment>
<keyword evidence="5" id="KW-0206">Cytoskeleton</keyword>
<feature type="compositionally biased region" description="Polar residues" evidence="7">
    <location>
        <begin position="157"/>
        <end position="178"/>
    </location>
</feature>
<evidence type="ECO:0000256" key="6">
    <source>
        <dbReference type="SAM" id="Coils"/>
    </source>
</evidence>
<evidence type="ECO:0000256" key="1">
    <source>
        <dbReference type="ARBA" id="ARBA00004245"/>
    </source>
</evidence>
<gene>
    <name evidence="9" type="ORF">PIB30_002646</name>
</gene>
<reference evidence="9 10" key="1">
    <citation type="journal article" date="2023" name="Plants (Basel)">
        <title>Bridging the Gap: Combining Genomics and Transcriptomics Approaches to Understand Stylosanthes scabra, an Orphan Legume from the Brazilian Caatinga.</title>
        <authorList>
            <person name="Ferreira-Neto J.R.C."/>
            <person name="da Silva M.D."/>
            <person name="Binneck E."/>
            <person name="de Melo N.F."/>
            <person name="da Silva R.H."/>
            <person name="de Melo A.L.T.M."/>
            <person name="Pandolfi V."/>
            <person name="Bustamante F.O."/>
            <person name="Brasileiro-Vidal A.C."/>
            <person name="Benko-Iseppon A.M."/>
        </authorList>
    </citation>
    <scope>NUCLEOTIDE SEQUENCE [LARGE SCALE GENOMIC DNA]</scope>
    <source>
        <tissue evidence="9">Leaves</tissue>
    </source>
</reference>
<feature type="compositionally biased region" description="Basic and acidic residues" evidence="7">
    <location>
        <begin position="198"/>
        <end position="210"/>
    </location>
</feature>
<evidence type="ECO:0000256" key="3">
    <source>
        <dbReference type="ARBA" id="ARBA00022490"/>
    </source>
</evidence>
<comment type="similarity">
    <text evidence="2">Belongs to the TPX2 family.</text>
</comment>
<sequence length="424" mass="46615">MESENGVAVEIEKRVVGMTTNKENTKNQVGNELSKTIVAESECPNSNDAVEASVTCSASNKTTPKHAKEASGRVVGVGSKNNKPSKDKDKPVLKKLPTSISQKQRQTLSQSLSFPAKAKFGREDGMLKSFDGYASNTKTKPKHGVILKDETTKTNRRASLTSMPNSKTSVFGRTTTVSRKNHKTEAALPADEISNPEKTPKPNKDDDDSHSTTSSATPSQKTTGSGFSFRLEERAEKRKEFFSKLEEKIQAKEAEKTNQQAKSKENQEAEIKQLRKTMVFKATPMPIFYKEPPPKVELKKIPTTRPRSPKLGRNKGSATAMNNNSEEEKSNVKEQQQQNDSNKSKGKGHAKKGIIRRTQSKVQSREIKGTKETSKGKSEECQNQDVNITTTECRNEIEVKSETDVAQNGAVILNSTATEVAVGV</sequence>
<keyword evidence="10" id="KW-1185">Reference proteome</keyword>
<feature type="compositionally biased region" description="Polar residues" evidence="7">
    <location>
        <begin position="98"/>
        <end position="113"/>
    </location>
</feature>
<dbReference type="InterPro" id="IPR027329">
    <property type="entry name" value="TPX2_C"/>
</dbReference>
<dbReference type="EMBL" id="JASCZI010000005">
    <property type="protein sequence ID" value="MED6106194.1"/>
    <property type="molecule type" value="Genomic_DNA"/>
</dbReference>
<organism evidence="9 10">
    <name type="scientific">Stylosanthes scabra</name>
    <dbReference type="NCBI Taxonomy" id="79078"/>
    <lineage>
        <taxon>Eukaryota</taxon>
        <taxon>Viridiplantae</taxon>
        <taxon>Streptophyta</taxon>
        <taxon>Embryophyta</taxon>
        <taxon>Tracheophyta</taxon>
        <taxon>Spermatophyta</taxon>
        <taxon>Magnoliopsida</taxon>
        <taxon>eudicotyledons</taxon>
        <taxon>Gunneridae</taxon>
        <taxon>Pentapetalae</taxon>
        <taxon>rosids</taxon>
        <taxon>fabids</taxon>
        <taxon>Fabales</taxon>
        <taxon>Fabaceae</taxon>
        <taxon>Papilionoideae</taxon>
        <taxon>50 kb inversion clade</taxon>
        <taxon>dalbergioids sensu lato</taxon>
        <taxon>Dalbergieae</taxon>
        <taxon>Pterocarpus clade</taxon>
        <taxon>Stylosanthes</taxon>
    </lineage>
</organism>
<feature type="compositionally biased region" description="Basic and acidic residues" evidence="7">
    <location>
        <begin position="363"/>
        <end position="380"/>
    </location>
</feature>
<proteinExistence type="inferred from homology"/>
<accession>A0ABU6Q2W5</accession>
<feature type="compositionally biased region" description="Polar residues" evidence="7">
    <location>
        <begin position="216"/>
        <end position="226"/>
    </location>
</feature>
<evidence type="ECO:0000256" key="2">
    <source>
        <dbReference type="ARBA" id="ARBA00005885"/>
    </source>
</evidence>
<feature type="region of interest" description="Disordered" evidence="7">
    <location>
        <begin position="285"/>
        <end position="383"/>
    </location>
</feature>
<dbReference type="Pfam" id="PF06886">
    <property type="entry name" value="TPX2"/>
    <property type="match status" value="1"/>
</dbReference>
<protein>
    <recommendedName>
        <fullName evidence="8">TPX2 C-terminal domain-containing protein</fullName>
    </recommendedName>
</protein>
<feature type="coiled-coil region" evidence="6">
    <location>
        <begin position="242"/>
        <end position="277"/>
    </location>
</feature>
<keyword evidence="4" id="KW-0493">Microtubule</keyword>
<evidence type="ECO:0000313" key="9">
    <source>
        <dbReference type="EMBL" id="MED6106194.1"/>
    </source>
</evidence>
<evidence type="ECO:0000256" key="4">
    <source>
        <dbReference type="ARBA" id="ARBA00022701"/>
    </source>
</evidence>
<dbReference type="PANTHER" id="PTHR46372">
    <property type="entry name" value="PROTEIN WVD2-LIKE 3"/>
    <property type="match status" value="1"/>
</dbReference>